<protein>
    <submittedName>
        <fullName evidence="2">Uncharacterized protein</fullName>
    </submittedName>
</protein>
<evidence type="ECO:0000313" key="3">
    <source>
        <dbReference type="Proteomes" id="UP000886523"/>
    </source>
</evidence>
<comment type="caution">
    <text evidence="2">The sequence shown here is derived from an EMBL/GenBank/DDBJ whole genome shotgun (WGS) entry which is preliminary data.</text>
</comment>
<name>A0A9P6AJR1_9AGAM</name>
<accession>A0A9P6AJR1</accession>
<evidence type="ECO:0000256" key="1">
    <source>
        <dbReference type="SAM" id="MobiDB-lite"/>
    </source>
</evidence>
<keyword evidence="3" id="KW-1185">Reference proteome</keyword>
<dbReference type="AlphaFoldDB" id="A0A9P6AJR1"/>
<dbReference type="Proteomes" id="UP000886523">
    <property type="component" value="Unassembled WGS sequence"/>
</dbReference>
<feature type="compositionally biased region" description="Basic and acidic residues" evidence="1">
    <location>
        <begin position="137"/>
        <end position="147"/>
    </location>
</feature>
<feature type="region of interest" description="Disordered" evidence="1">
    <location>
        <begin position="134"/>
        <end position="163"/>
    </location>
</feature>
<sequence>MVLDRPISQGHLVRLAQSHSSSQRYFTPVPHLQGMPYYPPDSRKPTAYPFLKAYPYAGGRIPVYNPGFNSGTRAYGSSCCILQSTATPPPKPQPVIRMLPPPPEWPPIRLPPHMPHTPDRVRLAARCAPKRTKAHPHFSERIAEKRSPLSPNPDGIATPPGAVESDFGAEFSAVSYSSSSISGIREITLRQGPTKTLARYPLAGLEKDWRRSERLDPLLDFSPLPDDFPLMTAANASENDLHLPVDYICASKHMTYYDREILGRPRKHRTRIVEPQVEAIMGGKEPQDVLNEVIQSVRFPRWGVIVLSSSAHNALSDVPTFFASIGAVLYIDRHFAPFVVFIALPYVRSAPRSFCMASSMSTPPPWNGVSNRSTVALIDFELPTISILELRCGSMEI</sequence>
<proteinExistence type="predicted"/>
<gene>
    <name evidence="2" type="ORF">BS47DRAFT_1489012</name>
</gene>
<organism evidence="2 3">
    <name type="scientific">Hydnum rufescens UP504</name>
    <dbReference type="NCBI Taxonomy" id="1448309"/>
    <lineage>
        <taxon>Eukaryota</taxon>
        <taxon>Fungi</taxon>
        <taxon>Dikarya</taxon>
        <taxon>Basidiomycota</taxon>
        <taxon>Agaricomycotina</taxon>
        <taxon>Agaricomycetes</taxon>
        <taxon>Cantharellales</taxon>
        <taxon>Hydnaceae</taxon>
        <taxon>Hydnum</taxon>
    </lineage>
</organism>
<dbReference type="EMBL" id="MU129090">
    <property type="protein sequence ID" value="KAF9507102.1"/>
    <property type="molecule type" value="Genomic_DNA"/>
</dbReference>
<reference evidence="2" key="1">
    <citation type="journal article" date="2020" name="Nat. Commun.">
        <title>Large-scale genome sequencing of mycorrhizal fungi provides insights into the early evolution of symbiotic traits.</title>
        <authorList>
            <person name="Miyauchi S."/>
            <person name="Kiss E."/>
            <person name="Kuo A."/>
            <person name="Drula E."/>
            <person name="Kohler A."/>
            <person name="Sanchez-Garcia M."/>
            <person name="Morin E."/>
            <person name="Andreopoulos B."/>
            <person name="Barry K.W."/>
            <person name="Bonito G."/>
            <person name="Buee M."/>
            <person name="Carver A."/>
            <person name="Chen C."/>
            <person name="Cichocki N."/>
            <person name="Clum A."/>
            <person name="Culley D."/>
            <person name="Crous P.W."/>
            <person name="Fauchery L."/>
            <person name="Girlanda M."/>
            <person name="Hayes R.D."/>
            <person name="Keri Z."/>
            <person name="LaButti K."/>
            <person name="Lipzen A."/>
            <person name="Lombard V."/>
            <person name="Magnuson J."/>
            <person name="Maillard F."/>
            <person name="Murat C."/>
            <person name="Nolan M."/>
            <person name="Ohm R.A."/>
            <person name="Pangilinan J."/>
            <person name="Pereira M.F."/>
            <person name="Perotto S."/>
            <person name="Peter M."/>
            <person name="Pfister S."/>
            <person name="Riley R."/>
            <person name="Sitrit Y."/>
            <person name="Stielow J.B."/>
            <person name="Szollosi G."/>
            <person name="Zifcakova L."/>
            <person name="Stursova M."/>
            <person name="Spatafora J.W."/>
            <person name="Tedersoo L."/>
            <person name="Vaario L.M."/>
            <person name="Yamada A."/>
            <person name="Yan M."/>
            <person name="Wang P."/>
            <person name="Xu J."/>
            <person name="Bruns T."/>
            <person name="Baldrian P."/>
            <person name="Vilgalys R."/>
            <person name="Dunand C."/>
            <person name="Henrissat B."/>
            <person name="Grigoriev I.V."/>
            <person name="Hibbett D."/>
            <person name="Nagy L.G."/>
            <person name="Martin F.M."/>
        </authorList>
    </citation>
    <scope>NUCLEOTIDE SEQUENCE</scope>
    <source>
        <strain evidence="2">UP504</strain>
    </source>
</reference>
<evidence type="ECO:0000313" key="2">
    <source>
        <dbReference type="EMBL" id="KAF9507102.1"/>
    </source>
</evidence>